<dbReference type="Gene3D" id="3.40.50.720">
    <property type="entry name" value="NAD(P)-binding Rossmann-like Domain"/>
    <property type="match status" value="1"/>
</dbReference>
<comment type="caution">
    <text evidence="3">The sequence shown here is derived from an EMBL/GenBank/DDBJ whole genome shotgun (WGS) entry which is preliminary data.</text>
</comment>
<dbReference type="GO" id="GO:0016020">
    <property type="term" value="C:membrane"/>
    <property type="evidence" value="ECO:0007669"/>
    <property type="project" value="TreeGrafter"/>
</dbReference>
<dbReference type="AlphaFoldDB" id="A0AAN6RGJ7"/>
<evidence type="ECO:0000313" key="3">
    <source>
        <dbReference type="EMBL" id="KAK3209328.1"/>
    </source>
</evidence>
<dbReference type="Proteomes" id="UP001280581">
    <property type="component" value="Unassembled WGS sequence"/>
</dbReference>
<dbReference type="PANTHER" id="PTHR44196">
    <property type="entry name" value="DEHYDROGENASE/REDUCTASE SDR FAMILY MEMBER 7B"/>
    <property type="match status" value="1"/>
</dbReference>
<dbReference type="EMBL" id="WVTA01000006">
    <property type="protein sequence ID" value="KAK3209328.1"/>
    <property type="molecule type" value="Genomic_DNA"/>
</dbReference>
<dbReference type="InterPro" id="IPR002347">
    <property type="entry name" value="SDR_fam"/>
</dbReference>
<sequence length="307" mass="33186">MFSLSNGTKTNNLDLHPGDKYFKSITKTWHNASYPQISPLRPELQVTDKVVFITGGGTGIGKATAIAYAQADAKCIAIFGRRVDKLASAAEEIRKANPNGTTTVVYEGVDLSQRAAVDAAFPNALKKAGESQIDIFIHNAGILQTLGKVAGYGDEEYRRGLDLNMVGGFNTIQAMIPLLAAEAKVFNISSGIAHVGHMPLSWAYAATKVANSKMFEYLQAENPNLHVVNVHPGIVNTDINSSNELAGVGVDDVNLPAHYLVWLASQEAKFLKGKFVWVNWDVEELNARAEEIENSLLLTVGLHGVPQ</sequence>
<dbReference type="SUPFAM" id="SSF51735">
    <property type="entry name" value="NAD(P)-binding Rossmann-fold domains"/>
    <property type="match status" value="1"/>
</dbReference>
<accession>A0AAN6RGJ7</accession>
<dbReference type="PRINTS" id="PR00081">
    <property type="entry name" value="GDHRDH"/>
</dbReference>
<organism evidence="3 4">
    <name type="scientific">Pseudopithomyces chartarum</name>
    <dbReference type="NCBI Taxonomy" id="1892770"/>
    <lineage>
        <taxon>Eukaryota</taxon>
        <taxon>Fungi</taxon>
        <taxon>Dikarya</taxon>
        <taxon>Ascomycota</taxon>
        <taxon>Pezizomycotina</taxon>
        <taxon>Dothideomycetes</taxon>
        <taxon>Pleosporomycetidae</taxon>
        <taxon>Pleosporales</taxon>
        <taxon>Massarineae</taxon>
        <taxon>Didymosphaeriaceae</taxon>
        <taxon>Pseudopithomyces</taxon>
    </lineage>
</organism>
<protein>
    <submittedName>
        <fullName evidence="3">Uncharacterized protein</fullName>
    </submittedName>
</protein>
<evidence type="ECO:0000313" key="4">
    <source>
        <dbReference type="Proteomes" id="UP001280581"/>
    </source>
</evidence>
<keyword evidence="2" id="KW-0560">Oxidoreductase</keyword>
<dbReference type="Pfam" id="PF00106">
    <property type="entry name" value="adh_short"/>
    <property type="match status" value="1"/>
</dbReference>
<dbReference type="CDD" id="cd05233">
    <property type="entry name" value="SDR_c"/>
    <property type="match status" value="1"/>
</dbReference>
<dbReference type="GO" id="GO:0016491">
    <property type="term" value="F:oxidoreductase activity"/>
    <property type="evidence" value="ECO:0007669"/>
    <property type="project" value="UniProtKB-KW"/>
</dbReference>
<dbReference type="InterPro" id="IPR036291">
    <property type="entry name" value="NAD(P)-bd_dom_sf"/>
</dbReference>
<gene>
    <name evidence="3" type="ORF">GRF29_69g1446153</name>
</gene>
<proteinExistence type="inferred from homology"/>
<evidence type="ECO:0000256" key="1">
    <source>
        <dbReference type="ARBA" id="ARBA00006484"/>
    </source>
</evidence>
<name>A0AAN6RGJ7_9PLEO</name>
<keyword evidence="4" id="KW-1185">Reference proteome</keyword>
<dbReference type="PANTHER" id="PTHR44196:SF1">
    <property type="entry name" value="DEHYDROGENASE_REDUCTASE SDR FAMILY MEMBER 7B"/>
    <property type="match status" value="1"/>
</dbReference>
<reference evidence="3 4" key="1">
    <citation type="submission" date="2021-02" db="EMBL/GenBank/DDBJ databases">
        <title>Genome assembly of Pseudopithomyces chartarum.</title>
        <authorList>
            <person name="Jauregui R."/>
            <person name="Singh J."/>
            <person name="Voisey C."/>
        </authorList>
    </citation>
    <scope>NUCLEOTIDE SEQUENCE [LARGE SCALE GENOMIC DNA]</scope>
    <source>
        <strain evidence="3 4">AGR01</strain>
    </source>
</reference>
<evidence type="ECO:0000256" key="2">
    <source>
        <dbReference type="ARBA" id="ARBA00023002"/>
    </source>
</evidence>
<comment type="similarity">
    <text evidence="1">Belongs to the short-chain dehydrogenases/reductases (SDR) family.</text>
</comment>